<evidence type="ECO:0000313" key="16">
    <source>
        <dbReference type="EnsemblMetazoa" id="CapteP172510"/>
    </source>
</evidence>
<dbReference type="Gene3D" id="1.10.510.10">
    <property type="entry name" value="Transferase(Phosphotransferase) domain 1"/>
    <property type="match status" value="1"/>
</dbReference>
<keyword evidence="10" id="KW-0727">SH2 domain</keyword>
<gene>
    <name evidence="15" type="ORF">CAPTEDRAFT_172510</name>
</gene>
<evidence type="ECO:0000256" key="9">
    <source>
        <dbReference type="ARBA" id="ARBA00051245"/>
    </source>
</evidence>
<feature type="region of interest" description="Disordered" evidence="12">
    <location>
        <begin position="549"/>
        <end position="583"/>
    </location>
</feature>
<dbReference type="HOGENOM" id="CLU_437588_0_0_1"/>
<feature type="compositionally biased region" description="Basic and acidic residues" evidence="12">
    <location>
        <begin position="604"/>
        <end position="617"/>
    </location>
</feature>
<proteinExistence type="predicted"/>
<dbReference type="FunFam" id="1.10.510.10:FF:001512">
    <property type="entry name" value="Receptor tyrosine-protein kinase erbB-2"/>
    <property type="match status" value="1"/>
</dbReference>
<evidence type="ECO:0000256" key="2">
    <source>
        <dbReference type="ARBA" id="ARBA00011903"/>
    </source>
</evidence>
<feature type="compositionally biased region" description="Low complexity" evidence="12">
    <location>
        <begin position="551"/>
        <end position="571"/>
    </location>
</feature>
<evidence type="ECO:0000256" key="1">
    <source>
        <dbReference type="ARBA" id="ARBA00004308"/>
    </source>
</evidence>
<evidence type="ECO:0000256" key="12">
    <source>
        <dbReference type="SAM" id="MobiDB-lite"/>
    </source>
</evidence>
<sequence length="625" mass="70769">MLSSTSYLDPRSYVKSSDKSGKFDKFKDGKFNFTPADLDIPKRILLKKDDHLVAENSEVFTPTEDVCRESPLHQFLSVSLAFDKSGSAFYIPTNLLKRYGDPEGESWFYPIPLSSRQATLFLEAEKQEGCFVVYRAMNSNVAYNLSVCRKNGDVVHYHIVENNHGDVMIRGHDHSFMNIQNLVKFFQGNKSQLATRLRRPLKEARLPIIPGYHYDARYELNRSSLNLTGKIIGKGHFGVVCSAVYRSSTVAVKVLQRSDLTTTDEDDFIEEARVMMGLKHDHVVRLLGVSCTAKPFFIVTEFISRGSLRDCLRQHNLPAESIDIFFDLCIQVTAAMYYLESQKYLLHRDVAARNFLLTEDMCVKLSDFGRACFVNDDNYQAAKSEKISIKWAAPEVLLNSTYSTKSDVWSIGVVYWEIFSAGARPYTEMSSEQATMYVIEGGRLDKPVGCSPDLYSIMKQCWRELPEERPSFTALYDKLKSKSSIYYVRTVRAEKTASLPLTTSMKVSSPNKPKLMTPKSQTLKPTKSRKLTIGVDDAYGDDQLDYGRKVSTLGSNQHHSSSSEVSLASQNQMDTSKDDIDRGGLIRKSLRKIGVIRRPKKKNSKIDLRMDDADRRSAGAFYSPN</sequence>
<dbReference type="CDD" id="cd00173">
    <property type="entry name" value="SH2"/>
    <property type="match status" value="1"/>
</dbReference>
<feature type="domain" description="SH2" evidence="13">
    <location>
        <begin position="107"/>
        <end position="201"/>
    </location>
</feature>
<dbReference type="GO" id="GO:0004715">
    <property type="term" value="F:non-membrane spanning protein tyrosine kinase activity"/>
    <property type="evidence" value="ECO:0007669"/>
    <property type="project" value="UniProtKB-EC"/>
</dbReference>
<evidence type="ECO:0000313" key="15">
    <source>
        <dbReference type="EMBL" id="ELT99444.1"/>
    </source>
</evidence>
<dbReference type="FunCoup" id="R7U0C9">
    <property type="interactions" value="212"/>
</dbReference>
<dbReference type="PROSITE" id="PS50001">
    <property type="entry name" value="SH2"/>
    <property type="match status" value="1"/>
</dbReference>
<evidence type="ECO:0000256" key="3">
    <source>
        <dbReference type="ARBA" id="ARBA00022679"/>
    </source>
</evidence>
<keyword evidence="4 11" id="KW-0547">Nucleotide-binding</keyword>
<dbReference type="PRINTS" id="PR00109">
    <property type="entry name" value="TYRKINASE"/>
</dbReference>
<accession>R7U0C9</accession>
<evidence type="ECO:0000259" key="13">
    <source>
        <dbReference type="PROSITE" id="PS50001"/>
    </source>
</evidence>
<dbReference type="InterPro" id="IPR011009">
    <property type="entry name" value="Kinase-like_dom_sf"/>
</dbReference>
<evidence type="ECO:0000256" key="4">
    <source>
        <dbReference type="ARBA" id="ARBA00022741"/>
    </source>
</evidence>
<dbReference type="OMA" id="YNPFGDI"/>
<dbReference type="OrthoDB" id="4062651at2759"/>
<evidence type="ECO:0000256" key="8">
    <source>
        <dbReference type="ARBA" id="ARBA00023137"/>
    </source>
</evidence>
<dbReference type="InterPro" id="IPR000719">
    <property type="entry name" value="Prot_kinase_dom"/>
</dbReference>
<organism evidence="15">
    <name type="scientific">Capitella teleta</name>
    <name type="common">Polychaete worm</name>
    <dbReference type="NCBI Taxonomy" id="283909"/>
    <lineage>
        <taxon>Eukaryota</taxon>
        <taxon>Metazoa</taxon>
        <taxon>Spiralia</taxon>
        <taxon>Lophotrochozoa</taxon>
        <taxon>Annelida</taxon>
        <taxon>Polychaeta</taxon>
        <taxon>Sedentaria</taxon>
        <taxon>Scolecida</taxon>
        <taxon>Capitellidae</taxon>
        <taxon>Capitella</taxon>
    </lineage>
</organism>
<dbReference type="PROSITE" id="PS00107">
    <property type="entry name" value="PROTEIN_KINASE_ATP"/>
    <property type="match status" value="1"/>
</dbReference>
<feature type="region of interest" description="Disordered" evidence="12">
    <location>
        <begin position="599"/>
        <end position="625"/>
    </location>
</feature>
<comment type="subcellular location">
    <subcellularLocation>
        <location evidence="1">Endomembrane system</location>
    </subcellularLocation>
</comment>
<dbReference type="Proteomes" id="UP000014760">
    <property type="component" value="Unassembled WGS sequence"/>
</dbReference>
<dbReference type="InterPro" id="IPR001245">
    <property type="entry name" value="Ser-Thr/Tyr_kinase_cat_dom"/>
</dbReference>
<evidence type="ECO:0000259" key="14">
    <source>
        <dbReference type="PROSITE" id="PS50011"/>
    </source>
</evidence>
<dbReference type="CDD" id="cd00192">
    <property type="entry name" value="PTKc"/>
    <property type="match status" value="1"/>
</dbReference>
<feature type="region of interest" description="Disordered" evidence="12">
    <location>
        <begin position="503"/>
        <end position="527"/>
    </location>
</feature>
<reference evidence="15 17" key="2">
    <citation type="journal article" date="2013" name="Nature">
        <title>Insights into bilaterian evolution from three spiralian genomes.</title>
        <authorList>
            <person name="Simakov O."/>
            <person name="Marletaz F."/>
            <person name="Cho S.J."/>
            <person name="Edsinger-Gonzales E."/>
            <person name="Havlak P."/>
            <person name="Hellsten U."/>
            <person name="Kuo D.H."/>
            <person name="Larsson T."/>
            <person name="Lv J."/>
            <person name="Arendt D."/>
            <person name="Savage R."/>
            <person name="Osoegawa K."/>
            <person name="de Jong P."/>
            <person name="Grimwood J."/>
            <person name="Chapman J.A."/>
            <person name="Shapiro H."/>
            <person name="Aerts A."/>
            <person name="Otillar R.P."/>
            <person name="Terry A.Y."/>
            <person name="Boore J.L."/>
            <person name="Grigoriev I.V."/>
            <person name="Lindberg D.R."/>
            <person name="Seaver E.C."/>
            <person name="Weisblat D.A."/>
            <person name="Putnam N.H."/>
            <person name="Rokhsar D.S."/>
        </authorList>
    </citation>
    <scope>NUCLEOTIDE SEQUENCE</scope>
    <source>
        <strain evidence="15 17">I ESC-2004</strain>
    </source>
</reference>
<dbReference type="InterPro" id="IPR000980">
    <property type="entry name" value="SH2"/>
</dbReference>
<evidence type="ECO:0000256" key="7">
    <source>
        <dbReference type="ARBA" id="ARBA00023136"/>
    </source>
</evidence>
<dbReference type="PANTHER" id="PTHR24418">
    <property type="entry name" value="TYROSINE-PROTEIN KINASE"/>
    <property type="match status" value="1"/>
</dbReference>
<dbReference type="STRING" id="283909.R7U0C9"/>
<keyword evidence="17" id="KW-1185">Reference proteome</keyword>
<dbReference type="GO" id="GO:0012505">
    <property type="term" value="C:endomembrane system"/>
    <property type="evidence" value="ECO:0007669"/>
    <property type="project" value="UniProtKB-SubCell"/>
</dbReference>
<dbReference type="EMBL" id="KB306824">
    <property type="protein sequence ID" value="ELT99444.1"/>
    <property type="molecule type" value="Genomic_DNA"/>
</dbReference>
<dbReference type="EnsemblMetazoa" id="CapteT172510">
    <property type="protein sequence ID" value="CapteP172510"/>
    <property type="gene ID" value="CapteG172510"/>
</dbReference>
<evidence type="ECO:0000313" key="17">
    <source>
        <dbReference type="Proteomes" id="UP000014760"/>
    </source>
</evidence>
<dbReference type="SUPFAM" id="SSF56112">
    <property type="entry name" value="Protein kinase-like (PK-like)"/>
    <property type="match status" value="1"/>
</dbReference>
<dbReference type="PROSITE" id="PS50011">
    <property type="entry name" value="PROTEIN_KINASE_DOM"/>
    <property type="match status" value="1"/>
</dbReference>
<dbReference type="SMART" id="SM00219">
    <property type="entry name" value="TyrKc"/>
    <property type="match status" value="1"/>
</dbReference>
<dbReference type="InterPro" id="IPR008266">
    <property type="entry name" value="Tyr_kinase_AS"/>
</dbReference>
<evidence type="ECO:0000256" key="5">
    <source>
        <dbReference type="ARBA" id="ARBA00022777"/>
    </source>
</evidence>
<name>R7U0C9_CAPTE</name>
<keyword evidence="6 11" id="KW-0067">ATP-binding</keyword>
<feature type="domain" description="Protein kinase" evidence="14">
    <location>
        <begin position="226"/>
        <end position="487"/>
    </location>
</feature>
<dbReference type="InterPro" id="IPR017441">
    <property type="entry name" value="Protein_kinase_ATP_BS"/>
</dbReference>
<dbReference type="GO" id="GO:0030182">
    <property type="term" value="P:neuron differentiation"/>
    <property type="evidence" value="ECO:0007669"/>
    <property type="project" value="UniProtKB-ARBA"/>
</dbReference>
<evidence type="ECO:0000256" key="10">
    <source>
        <dbReference type="PROSITE-ProRule" id="PRU00191"/>
    </source>
</evidence>
<dbReference type="InterPro" id="IPR050198">
    <property type="entry name" value="Non-receptor_tyrosine_kinases"/>
</dbReference>
<dbReference type="Gene3D" id="3.30.505.10">
    <property type="entry name" value="SH2 domain"/>
    <property type="match status" value="1"/>
</dbReference>
<dbReference type="PROSITE" id="PS00109">
    <property type="entry name" value="PROTEIN_KINASE_TYR"/>
    <property type="match status" value="1"/>
</dbReference>
<dbReference type="GO" id="GO:0005524">
    <property type="term" value="F:ATP binding"/>
    <property type="evidence" value="ECO:0007669"/>
    <property type="project" value="UniProtKB-UniRule"/>
</dbReference>
<dbReference type="InterPro" id="IPR036860">
    <property type="entry name" value="SH2_dom_sf"/>
</dbReference>
<reference evidence="16" key="3">
    <citation type="submission" date="2015-06" db="UniProtKB">
        <authorList>
            <consortium name="EnsemblMetazoa"/>
        </authorList>
    </citation>
    <scope>IDENTIFICATION</scope>
</reference>
<dbReference type="SUPFAM" id="SSF55550">
    <property type="entry name" value="SH2 domain"/>
    <property type="match status" value="1"/>
</dbReference>
<dbReference type="Pfam" id="PF00017">
    <property type="entry name" value="SH2"/>
    <property type="match status" value="1"/>
</dbReference>
<dbReference type="GO" id="GO:0050793">
    <property type="term" value="P:regulation of developmental process"/>
    <property type="evidence" value="ECO:0007669"/>
    <property type="project" value="UniProtKB-ARBA"/>
</dbReference>
<evidence type="ECO:0000256" key="6">
    <source>
        <dbReference type="ARBA" id="ARBA00022840"/>
    </source>
</evidence>
<keyword evidence="8" id="KW-0829">Tyrosine-protein kinase</keyword>
<dbReference type="Pfam" id="PF07714">
    <property type="entry name" value="PK_Tyr_Ser-Thr"/>
    <property type="match status" value="1"/>
</dbReference>
<dbReference type="AlphaFoldDB" id="R7U0C9"/>
<keyword evidence="7" id="KW-0472">Membrane</keyword>
<keyword evidence="3" id="KW-0808">Transferase</keyword>
<keyword evidence="5" id="KW-0418">Kinase</keyword>
<dbReference type="EC" id="2.7.10.2" evidence="2"/>
<reference evidence="17" key="1">
    <citation type="submission" date="2012-12" db="EMBL/GenBank/DDBJ databases">
        <authorList>
            <person name="Hellsten U."/>
            <person name="Grimwood J."/>
            <person name="Chapman J.A."/>
            <person name="Shapiro H."/>
            <person name="Aerts A."/>
            <person name="Otillar R.P."/>
            <person name="Terry A.Y."/>
            <person name="Boore J.L."/>
            <person name="Simakov O."/>
            <person name="Marletaz F."/>
            <person name="Cho S.-J."/>
            <person name="Edsinger-Gonzales E."/>
            <person name="Havlak P."/>
            <person name="Kuo D.-H."/>
            <person name="Larsson T."/>
            <person name="Lv J."/>
            <person name="Arendt D."/>
            <person name="Savage R."/>
            <person name="Osoegawa K."/>
            <person name="de Jong P."/>
            <person name="Lindberg D.R."/>
            <person name="Seaver E.C."/>
            <person name="Weisblat D.A."/>
            <person name="Putnam N.H."/>
            <person name="Grigoriev I.V."/>
            <person name="Rokhsar D.S."/>
        </authorList>
    </citation>
    <scope>NUCLEOTIDE SEQUENCE</scope>
    <source>
        <strain evidence="17">I ESC-2004</strain>
    </source>
</reference>
<protein>
    <recommendedName>
        <fullName evidence="2">non-specific protein-tyrosine kinase</fullName>
        <ecNumber evidence="2">2.7.10.2</ecNumber>
    </recommendedName>
</protein>
<feature type="binding site" evidence="11">
    <location>
        <position position="253"/>
    </location>
    <ligand>
        <name>ATP</name>
        <dbReference type="ChEBI" id="CHEBI:30616"/>
    </ligand>
</feature>
<dbReference type="GO" id="GO:0048468">
    <property type="term" value="P:cell development"/>
    <property type="evidence" value="ECO:0007669"/>
    <property type="project" value="UniProtKB-ARBA"/>
</dbReference>
<dbReference type="InterPro" id="IPR020635">
    <property type="entry name" value="Tyr_kinase_cat_dom"/>
</dbReference>
<evidence type="ECO:0000256" key="11">
    <source>
        <dbReference type="PROSITE-ProRule" id="PRU10141"/>
    </source>
</evidence>
<comment type="catalytic activity">
    <reaction evidence="9">
        <text>L-tyrosyl-[protein] + ATP = O-phospho-L-tyrosyl-[protein] + ADP + H(+)</text>
        <dbReference type="Rhea" id="RHEA:10596"/>
        <dbReference type="Rhea" id="RHEA-COMP:10136"/>
        <dbReference type="Rhea" id="RHEA-COMP:20101"/>
        <dbReference type="ChEBI" id="CHEBI:15378"/>
        <dbReference type="ChEBI" id="CHEBI:30616"/>
        <dbReference type="ChEBI" id="CHEBI:46858"/>
        <dbReference type="ChEBI" id="CHEBI:61978"/>
        <dbReference type="ChEBI" id="CHEBI:456216"/>
        <dbReference type="EC" id="2.7.10.2"/>
    </reaction>
</comment>
<dbReference type="EMBL" id="AMQN01001915">
    <property type="status" value="NOT_ANNOTATED_CDS"/>
    <property type="molecule type" value="Genomic_DNA"/>
</dbReference>